<reference evidence="1" key="1">
    <citation type="journal article" date="2015" name="Nature">
        <title>Complex archaea that bridge the gap between prokaryotes and eukaryotes.</title>
        <authorList>
            <person name="Spang A."/>
            <person name="Saw J.H."/>
            <person name="Jorgensen S.L."/>
            <person name="Zaremba-Niedzwiedzka K."/>
            <person name="Martijn J."/>
            <person name="Lind A.E."/>
            <person name="van Eijk R."/>
            <person name="Schleper C."/>
            <person name="Guy L."/>
            <person name="Ettema T.J."/>
        </authorList>
    </citation>
    <scope>NUCLEOTIDE SEQUENCE</scope>
</reference>
<dbReference type="EMBL" id="LAZR01011519">
    <property type="protein sequence ID" value="KKM61246.1"/>
    <property type="molecule type" value="Genomic_DNA"/>
</dbReference>
<accession>A0A0F9JG03</accession>
<evidence type="ECO:0000313" key="1">
    <source>
        <dbReference type="EMBL" id="KKM61246.1"/>
    </source>
</evidence>
<protein>
    <submittedName>
        <fullName evidence="1">Uncharacterized protein</fullName>
    </submittedName>
</protein>
<comment type="caution">
    <text evidence="1">The sequence shown here is derived from an EMBL/GenBank/DDBJ whole genome shotgun (WGS) entry which is preliminary data.</text>
</comment>
<gene>
    <name evidence="1" type="ORF">LCGC14_1533660</name>
</gene>
<dbReference type="AlphaFoldDB" id="A0A0F9JG03"/>
<sequence>MPSKAQQYLDQMQRLAGDPGSYKGGWDSPLAVALLDSREAVGRVIRAADREAQYLEELSLDADLSEVGLRAICVGVAARLRARLNALPVEASDAD</sequence>
<proteinExistence type="predicted"/>
<organism evidence="1">
    <name type="scientific">marine sediment metagenome</name>
    <dbReference type="NCBI Taxonomy" id="412755"/>
    <lineage>
        <taxon>unclassified sequences</taxon>
        <taxon>metagenomes</taxon>
        <taxon>ecological metagenomes</taxon>
    </lineage>
</organism>
<name>A0A0F9JG03_9ZZZZ</name>